<dbReference type="Gene3D" id="2.60.40.10">
    <property type="entry name" value="Immunoglobulins"/>
    <property type="match status" value="2"/>
</dbReference>
<keyword evidence="2" id="KW-1185">Reference proteome</keyword>
<name>A0ABV0PFL0_9TELE</name>
<dbReference type="EMBL" id="JAHRIO010071864">
    <property type="protein sequence ID" value="MEQ2182254.1"/>
    <property type="molecule type" value="Genomic_DNA"/>
</dbReference>
<dbReference type="SUPFAM" id="SSF81296">
    <property type="entry name" value="E set domains"/>
    <property type="match status" value="1"/>
</dbReference>
<dbReference type="InterPro" id="IPR014756">
    <property type="entry name" value="Ig_E-set"/>
</dbReference>
<dbReference type="PANTHER" id="PTHR11590:SF73">
    <property type="entry name" value="NOVEL TRANSGLUTAMINASE FAMILY PROTEIN-RELATED"/>
    <property type="match status" value="1"/>
</dbReference>
<sequence>KRDEVVIKVQRQRGTGDKWWFNQQEAQSEILLTLHSPADAIIGQYYLSVLLMSLDGRIVEKINEISFHLLFNPWYDVVYLPDEKLLHEYVMNEDGVIFMGTWDYIRSIPWNYGQVNANGDRGVLIGRWKQPYLDGVAPNRWTGSVPILRKWSKDGIKAVKYGQCWVFAGVACTAHKEVLHFRYEDYSKCVSEHHLIRVKALAEALGDSLPLMAVADIPLNMPELHIQVSAQ</sequence>
<dbReference type="InterPro" id="IPR013783">
    <property type="entry name" value="Ig-like_fold"/>
</dbReference>
<dbReference type="PANTHER" id="PTHR11590">
    <property type="entry name" value="PROTEIN-GLUTAMINE GAMMA-GLUTAMYLTRANSFERASE"/>
    <property type="match status" value="1"/>
</dbReference>
<dbReference type="InterPro" id="IPR038765">
    <property type="entry name" value="Papain-like_cys_pep_sf"/>
</dbReference>
<reference evidence="1 2" key="1">
    <citation type="submission" date="2021-06" db="EMBL/GenBank/DDBJ databases">
        <authorList>
            <person name="Palmer J.M."/>
        </authorList>
    </citation>
    <scope>NUCLEOTIDE SEQUENCE [LARGE SCALE GENOMIC DNA]</scope>
    <source>
        <strain evidence="1 2">GA_2019</strain>
        <tissue evidence="1">Muscle</tissue>
    </source>
</reference>
<organism evidence="1 2">
    <name type="scientific">Goodea atripinnis</name>
    <dbReference type="NCBI Taxonomy" id="208336"/>
    <lineage>
        <taxon>Eukaryota</taxon>
        <taxon>Metazoa</taxon>
        <taxon>Chordata</taxon>
        <taxon>Craniata</taxon>
        <taxon>Vertebrata</taxon>
        <taxon>Euteleostomi</taxon>
        <taxon>Actinopterygii</taxon>
        <taxon>Neopterygii</taxon>
        <taxon>Teleostei</taxon>
        <taxon>Neoteleostei</taxon>
        <taxon>Acanthomorphata</taxon>
        <taxon>Ovalentaria</taxon>
        <taxon>Atherinomorphae</taxon>
        <taxon>Cyprinodontiformes</taxon>
        <taxon>Goodeidae</taxon>
        <taxon>Goodea</taxon>
    </lineage>
</organism>
<dbReference type="SUPFAM" id="SSF54001">
    <property type="entry name" value="Cysteine proteinases"/>
    <property type="match status" value="1"/>
</dbReference>
<dbReference type="Gene3D" id="3.90.260.10">
    <property type="entry name" value="Transglutaminase-like"/>
    <property type="match status" value="2"/>
</dbReference>
<evidence type="ECO:0000313" key="2">
    <source>
        <dbReference type="Proteomes" id="UP001476798"/>
    </source>
</evidence>
<dbReference type="InterPro" id="IPR036238">
    <property type="entry name" value="Transglutaminase_C_sf"/>
</dbReference>
<feature type="non-terminal residue" evidence="1">
    <location>
        <position position="1"/>
    </location>
</feature>
<comment type="caution">
    <text evidence="1">The sequence shown here is derived from an EMBL/GenBank/DDBJ whole genome shotgun (WGS) entry which is preliminary data.</text>
</comment>
<dbReference type="InterPro" id="IPR050779">
    <property type="entry name" value="Transglutaminase"/>
</dbReference>
<dbReference type="InterPro" id="IPR036985">
    <property type="entry name" value="Transglutaminase-like_sf"/>
</dbReference>
<gene>
    <name evidence="1" type="primary">TGM2</name>
    <name evidence="1" type="ORF">GOODEAATRI_020398</name>
</gene>
<proteinExistence type="predicted"/>
<accession>A0ABV0PFL0</accession>
<protein>
    <submittedName>
        <fullName evidence="1">Protein-glutamine gamma-glutamyltransferase 2</fullName>
    </submittedName>
</protein>
<dbReference type="SUPFAM" id="SSF49309">
    <property type="entry name" value="Transglutaminase, two C-terminal domains"/>
    <property type="match status" value="1"/>
</dbReference>
<evidence type="ECO:0000313" key="1">
    <source>
        <dbReference type="EMBL" id="MEQ2182254.1"/>
    </source>
</evidence>
<dbReference type="Proteomes" id="UP001476798">
    <property type="component" value="Unassembled WGS sequence"/>
</dbReference>